<proteinExistence type="predicted"/>
<dbReference type="CDD" id="cd03808">
    <property type="entry name" value="GT4_CapM-like"/>
    <property type="match status" value="1"/>
</dbReference>
<dbReference type="PANTHER" id="PTHR45947:SF3">
    <property type="entry name" value="SULFOQUINOVOSYL TRANSFERASE SQD2"/>
    <property type="match status" value="1"/>
</dbReference>
<dbReference type="GO" id="GO:0016758">
    <property type="term" value="F:hexosyltransferase activity"/>
    <property type="evidence" value="ECO:0007669"/>
    <property type="project" value="TreeGrafter"/>
</dbReference>
<name>F3PXU1_9BACE</name>
<dbReference type="GeneID" id="86050953"/>
<dbReference type="InterPro" id="IPR028098">
    <property type="entry name" value="Glyco_trans_4-like_N"/>
</dbReference>
<comment type="caution">
    <text evidence="3">The sequence shown here is derived from an EMBL/GenBank/DDBJ whole genome shotgun (WGS) entry which is preliminary data.</text>
</comment>
<evidence type="ECO:0000259" key="1">
    <source>
        <dbReference type="Pfam" id="PF00534"/>
    </source>
</evidence>
<dbReference type="InterPro" id="IPR001296">
    <property type="entry name" value="Glyco_trans_1"/>
</dbReference>
<accession>F3PXU1</accession>
<dbReference type="STRING" id="763034.HMPREF9446_03589"/>
<dbReference type="AlphaFoldDB" id="F3PXU1"/>
<dbReference type="EMBL" id="AFBN01000099">
    <property type="protein sequence ID" value="EGF51673.1"/>
    <property type="molecule type" value="Genomic_DNA"/>
</dbReference>
<feature type="domain" description="Glycosyltransferase subfamily 4-like N-terminal" evidence="2">
    <location>
        <begin position="26"/>
        <end position="155"/>
    </location>
</feature>
<dbReference type="Pfam" id="PF13439">
    <property type="entry name" value="Glyco_transf_4"/>
    <property type="match status" value="1"/>
</dbReference>
<gene>
    <name evidence="3" type="ORF">HMPREF9446_03589</name>
</gene>
<feature type="domain" description="Glycosyl transferase family 1" evidence="1">
    <location>
        <begin position="194"/>
        <end position="358"/>
    </location>
</feature>
<evidence type="ECO:0000259" key="2">
    <source>
        <dbReference type="Pfam" id="PF13439"/>
    </source>
</evidence>
<evidence type="ECO:0000313" key="4">
    <source>
        <dbReference type="Proteomes" id="UP000003416"/>
    </source>
</evidence>
<dbReference type="Gene3D" id="3.40.50.2000">
    <property type="entry name" value="Glycogen Phosphorylase B"/>
    <property type="match status" value="2"/>
</dbReference>
<dbReference type="HOGENOM" id="CLU_009583_8_0_10"/>
<dbReference type="InterPro" id="IPR050194">
    <property type="entry name" value="Glycosyltransferase_grp1"/>
</dbReference>
<dbReference type="Pfam" id="PF00534">
    <property type="entry name" value="Glycos_transf_1"/>
    <property type="match status" value="1"/>
</dbReference>
<keyword evidence="3" id="KW-0808">Transferase</keyword>
<dbReference type="Proteomes" id="UP000003416">
    <property type="component" value="Unassembled WGS sequence"/>
</dbReference>
<dbReference type="eggNOG" id="COG0438">
    <property type="taxonomic scope" value="Bacteria"/>
</dbReference>
<dbReference type="SUPFAM" id="SSF53756">
    <property type="entry name" value="UDP-Glycosyltransferase/glycogen phosphorylase"/>
    <property type="match status" value="1"/>
</dbReference>
<organism evidence="3 4">
    <name type="scientific">Bacteroides fluxus YIT 12057</name>
    <dbReference type="NCBI Taxonomy" id="763034"/>
    <lineage>
        <taxon>Bacteria</taxon>
        <taxon>Pseudomonadati</taxon>
        <taxon>Bacteroidota</taxon>
        <taxon>Bacteroidia</taxon>
        <taxon>Bacteroidales</taxon>
        <taxon>Bacteroidaceae</taxon>
        <taxon>Bacteroides</taxon>
    </lineage>
</organism>
<reference evidence="3 4" key="1">
    <citation type="submission" date="2011-02" db="EMBL/GenBank/DDBJ databases">
        <authorList>
            <person name="Weinstock G."/>
            <person name="Sodergren E."/>
            <person name="Clifton S."/>
            <person name="Fulton L."/>
            <person name="Fulton B."/>
            <person name="Courtney L."/>
            <person name="Fronick C."/>
            <person name="Harrison M."/>
            <person name="Strong C."/>
            <person name="Farmer C."/>
            <person name="Delahaunty K."/>
            <person name="Markovic C."/>
            <person name="Hall O."/>
            <person name="Minx P."/>
            <person name="Tomlinson C."/>
            <person name="Mitreva M."/>
            <person name="Hou S."/>
            <person name="Chen J."/>
            <person name="Wollam A."/>
            <person name="Pepin K.H."/>
            <person name="Johnson M."/>
            <person name="Bhonagiri V."/>
            <person name="Zhang X."/>
            <person name="Suruliraj S."/>
            <person name="Warren W."/>
            <person name="Chinwalla A."/>
            <person name="Mardis E.R."/>
            <person name="Wilson R.K."/>
        </authorList>
    </citation>
    <scope>NUCLEOTIDE SEQUENCE [LARGE SCALE GENOMIC DNA]</scope>
    <source>
        <strain evidence="3 4">YIT 12057</strain>
    </source>
</reference>
<protein>
    <submittedName>
        <fullName evidence="3">Glycosyltransferase, group 1 family protein</fullName>
    </submittedName>
</protein>
<sequence length="379" mass="43322">MNILHVVNIPFVIPYFLGKQLVFFSDKGYKEHIICSSSDELPVMAKKFHFEYGTVEILRKFSIWKDLKAVKNTFSYINSRQIDIVTGHTPKGALVAMLAAYTARVPKRIYFRHGLVYETSHGMKRKLLIAMDRLAAWMATKVVCVSPSVYKRSIEDRLNSTLKQIVLSKGTCNGIDVGRFCKDTLNAEKVCSLRKQYDIPCGCFVVGFTGRLVRDKGIVELVRAFRILQEKHSDVVMLLVGMYEERDALPSDVIEMIKNNSKIINTGYVPNAEIEYYYALMDVFVLPSYREGFPTSVLEASAMELPVVTTRETGCIDSIVEGKTGLFVEHDEREMASVIDFFYNNENMRRLLGSNGRRFVADNFKESIIWEEIEKLYTN</sequence>
<keyword evidence="4" id="KW-1185">Reference proteome</keyword>
<dbReference type="PANTHER" id="PTHR45947">
    <property type="entry name" value="SULFOQUINOVOSYL TRANSFERASE SQD2"/>
    <property type="match status" value="1"/>
</dbReference>
<dbReference type="RefSeq" id="WP_009126796.1">
    <property type="nucleotide sequence ID" value="NZ_GL882691.1"/>
</dbReference>
<evidence type="ECO:0000313" key="3">
    <source>
        <dbReference type="EMBL" id="EGF51673.1"/>
    </source>
</evidence>